<dbReference type="GO" id="GO:0051537">
    <property type="term" value="F:2 iron, 2 sulfur cluster binding"/>
    <property type="evidence" value="ECO:0007669"/>
    <property type="project" value="UniProtKB-KW"/>
</dbReference>
<accession>A0A8S4FXX0</accession>
<dbReference type="GO" id="GO:0046872">
    <property type="term" value="F:metal ion binding"/>
    <property type="evidence" value="ECO:0007669"/>
    <property type="project" value="UniProtKB-KW"/>
</dbReference>
<dbReference type="Pfam" id="PF09360">
    <property type="entry name" value="zf-CDGSH"/>
    <property type="match status" value="2"/>
</dbReference>
<keyword evidence="8" id="KW-1185">Reference proteome</keyword>
<dbReference type="Gene3D" id="3.40.5.90">
    <property type="entry name" value="CDGSH iron-sulfur domain, mitoNEET-type"/>
    <property type="match status" value="2"/>
</dbReference>
<organism evidence="7 8">
    <name type="scientific">Plutella xylostella</name>
    <name type="common">Diamondback moth</name>
    <name type="synonym">Plutella maculipennis</name>
    <dbReference type="NCBI Taxonomy" id="51655"/>
    <lineage>
        <taxon>Eukaryota</taxon>
        <taxon>Metazoa</taxon>
        <taxon>Ecdysozoa</taxon>
        <taxon>Arthropoda</taxon>
        <taxon>Hexapoda</taxon>
        <taxon>Insecta</taxon>
        <taxon>Pterygota</taxon>
        <taxon>Neoptera</taxon>
        <taxon>Endopterygota</taxon>
        <taxon>Lepidoptera</taxon>
        <taxon>Glossata</taxon>
        <taxon>Ditrysia</taxon>
        <taxon>Yponomeutoidea</taxon>
        <taxon>Plutellidae</taxon>
        <taxon>Plutella</taxon>
    </lineage>
</organism>
<gene>
    <name evidence="7" type="ORF">PLXY2_LOCUS12009</name>
</gene>
<dbReference type="GO" id="GO:0005739">
    <property type="term" value="C:mitochondrion"/>
    <property type="evidence" value="ECO:0007669"/>
    <property type="project" value="TreeGrafter"/>
</dbReference>
<dbReference type="PANTHER" id="PTHR46491">
    <property type="entry name" value="CDGSH IRON SULFUR DOMAIN PROTEIN HOMOLOG"/>
    <property type="match status" value="1"/>
</dbReference>
<evidence type="ECO:0000256" key="5">
    <source>
        <dbReference type="ARBA" id="ARBA00034078"/>
    </source>
</evidence>
<dbReference type="AlphaFoldDB" id="A0A8S4FXX0"/>
<dbReference type="InterPro" id="IPR018967">
    <property type="entry name" value="FeS-contain_CDGSH-typ"/>
</dbReference>
<sequence>MFVKNLNVYKGFVQIMRKANYVTKPPKPEIPKNPLKNVYAASHQKDNGIIYDKKPFKVLLEEGKTYHWCLCGRSKANPMCDGTHKDAYLKITQRPIRFTVEKTKEYWLCNCKQTKNRPFCDGTHKQKEIQETFVKVASSVTAVGRVTMLITSTRQRRRVRETASVHFYSEHRDAAYGVTLDATYGVNRRPRP</sequence>
<comment type="cofactor">
    <cofactor evidence="5">
        <name>[2Fe-2S] cluster</name>
        <dbReference type="ChEBI" id="CHEBI:190135"/>
    </cofactor>
</comment>
<dbReference type="EMBL" id="CAJHNJ030000066">
    <property type="protein sequence ID" value="CAG9133683.1"/>
    <property type="molecule type" value="Genomic_DNA"/>
</dbReference>
<dbReference type="SMART" id="SM00704">
    <property type="entry name" value="ZnF_CDGSH"/>
    <property type="match status" value="2"/>
</dbReference>
<reference evidence="7" key="1">
    <citation type="submission" date="2020-11" db="EMBL/GenBank/DDBJ databases">
        <authorList>
            <person name="Whiteford S."/>
        </authorList>
    </citation>
    <scope>NUCLEOTIDE SEQUENCE</scope>
</reference>
<evidence type="ECO:0000256" key="4">
    <source>
        <dbReference type="ARBA" id="ARBA00023014"/>
    </source>
</evidence>
<dbReference type="PANTHER" id="PTHR46491:SF3">
    <property type="entry name" value="CDGSH IRON-SULFUR DOMAIN-CONTAINING PROTEIN 3, MITOCHONDRIAL"/>
    <property type="match status" value="1"/>
</dbReference>
<name>A0A8S4FXX0_PLUXY</name>
<feature type="domain" description="Iron-binding zinc finger CDGSH type" evidence="6">
    <location>
        <begin position="93"/>
        <end position="130"/>
    </location>
</feature>
<protein>
    <submittedName>
        <fullName evidence="7">(diamondback moth) hypothetical protein</fullName>
    </submittedName>
</protein>
<evidence type="ECO:0000313" key="7">
    <source>
        <dbReference type="EMBL" id="CAG9133683.1"/>
    </source>
</evidence>
<evidence type="ECO:0000259" key="6">
    <source>
        <dbReference type="SMART" id="SM00704"/>
    </source>
</evidence>
<keyword evidence="2" id="KW-0479">Metal-binding</keyword>
<proteinExistence type="predicted"/>
<keyword evidence="3" id="KW-0408">Iron</keyword>
<evidence type="ECO:0000256" key="1">
    <source>
        <dbReference type="ARBA" id="ARBA00022714"/>
    </source>
</evidence>
<dbReference type="InterPro" id="IPR042216">
    <property type="entry name" value="MitoNEET_CISD"/>
</dbReference>
<comment type="caution">
    <text evidence="7">The sequence shown here is derived from an EMBL/GenBank/DDBJ whole genome shotgun (WGS) entry which is preliminary data.</text>
</comment>
<dbReference type="Proteomes" id="UP000653454">
    <property type="component" value="Unassembled WGS sequence"/>
</dbReference>
<evidence type="ECO:0000313" key="8">
    <source>
        <dbReference type="Proteomes" id="UP000653454"/>
    </source>
</evidence>
<dbReference type="InterPro" id="IPR052950">
    <property type="entry name" value="CISD"/>
</dbReference>
<evidence type="ECO:0000256" key="3">
    <source>
        <dbReference type="ARBA" id="ARBA00023004"/>
    </source>
</evidence>
<feature type="domain" description="Iron-binding zinc finger CDGSH type" evidence="6">
    <location>
        <begin position="53"/>
        <end position="90"/>
    </location>
</feature>
<keyword evidence="1" id="KW-0001">2Fe-2S</keyword>
<evidence type="ECO:0000256" key="2">
    <source>
        <dbReference type="ARBA" id="ARBA00022723"/>
    </source>
</evidence>
<keyword evidence="4" id="KW-0411">Iron-sulfur</keyword>